<proteinExistence type="predicted"/>
<evidence type="ECO:0000313" key="2">
    <source>
        <dbReference type="Proteomes" id="UP000638986"/>
    </source>
</evidence>
<gene>
    <name evidence="1" type="ORF">I5Q09_17520</name>
</gene>
<evidence type="ECO:0000313" key="1">
    <source>
        <dbReference type="EMBL" id="MBH3440484.1"/>
    </source>
</evidence>
<accession>A0ABS0MUT7</accession>
<organism evidence="1 2">
    <name type="scientific">Pseudomonas luteola</name>
    <dbReference type="NCBI Taxonomy" id="47886"/>
    <lineage>
        <taxon>Bacteria</taxon>
        <taxon>Pseudomonadati</taxon>
        <taxon>Pseudomonadota</taxon>
        <taxon>Gammaproteobacteria</taxon>
        <taxon>Pseudomonadales</taxon>
        <taxon>Pseudomonadaceae</taxon>
        <taxon>Pseudomonas</taxon>
    </lineage>
</organism>
<protein>
    <submittedName>
        <fullName evidence="1">Uncharacterized protein</fullName>
    </submittedName>
</protein>
<dbReference type="Proteomes" id="UP000638986">
    <property type="component" value="Unassembled WGS sequence"/>
</dbReference>
<reference evidence="1 2" key="1">
    <citation type="submission" date="2020-11" db="EMBL/GenBank/DDBJ databases">
        <title>Enhanced detection system for hospital associated transmission using whole genome sequencing surveillance.</title>
        <authorList>
            <person name="Harrison L.H."/>
            <person name="Van Tyne D."/>
            <person name="Marsh J.W."/>
            <person name="Griffith M.P."/>
            <person name="Snyder D.J."/>
            <person name="Cooper V.S."/>
            <person name="Mustapha M."/>
        </authorList>
    </citation>
    <scope>NUCLEOTIDE SEQUENCE [LARGE SCALE GENOMIC DNA]</scope>
    <source>
        <strain evidence="1 2">PSB00013</strain>
    </source>
</reference>
<dbReference type="EMBL" id="JADTXM010000012">
    <property type="protein sequence ID" value="MBH3440484.1"/>
    <property type="molecule type" value="Genomic_DNA"/>
</dbReference>
<name>A0ABS0MUT7_PSELU</name>
<dbReference type="RefSeq" id="WP_197872893.1">
    <property type="nucleotide sequence ID" value="NZ_JADTXM010000012.1"/>
</dbReference>
<sequence length="117" mass="13290">MSKSPGYKVRRLAALLQKSFPDRNGLPVRWDPEEIYPAQGAWRSNTMLDVWRWEAFAHYVGPDGKNQGTAYAVGSYATITELIKESRLKLCGDEVYGPVEATRLDEQYTAKPEVDHE</sequence>
<comment type="caution">
    <text evidence="1">The sequence shown here is derived from an EMBL/GenBank/DDBJ whole genome shotgun (WGS) entry which is preliminary data.</text>
</comment>